<dbReference type="PROSITE" id="PS50067">
    <property type="entry name" value="KINESIN_MOTOR_2"/>
    <property type="match status" value="1"/>
</dbReference>
<feature type="non-terminal residue" evidence="4">
    <location>
        <position position="578"/>
    </location>
</feature>
<keyword evidence="5" id="KW-1185">Reference proteome</keyword>
<evidence type="ECO:0000313" key="5">
    <source>
        <dbReference type="Proteomes" id="UP000023152"/>
    </source>
</evidence>
<dbReference type="GO" id="GO:0005874">
    <property type="term" value="C:microtubule"/>
    <property type="evidence" value="ECO:0007669"/>
    <property type="project" value="TreeGrafter"/>
</dbReference>
<dbReference type="GO" id="GO:0005871">
    <property type="term" value="C:kinesin complex"/>
    <property type="evidence" value="ECO:0007669"/>
    <property type="project" value="TreeGrafter"/>
</dbReference>
<dbReference type="InterPro" id="IPR013087">
    <property type="entry name" value="Znf_C2H2_type"/>
</dbReference>
<keyword evidence="1" id="KW-0067">ATP-binding</keyword>
<evidence type="ECO:0000313" key="4">
    <source>
        <dbReference type="EMBL" id="ETO07306.1"/>
    </source>
</evidence>
<evidence type="ECO:0000256" key="1">
    <source>
        <dbReference type="PROSITE-ProRule" id="PRU00283"/>
    </source>
</evidence>
<dbReference type="InterPro" id="IPR036961">
    <property type="entry name" value="Kinesin_motor_dom_sf"/>
</dbReference>
<evidence type="ECO:0000256" key="2">
    <source>
        <dbReference type="SAM" id="MobiDB-lite"/>
    </source>
</evidence>
<evidence type="ECO:0000259" key="3">
    <source>
        <dbReference type="PROSITE" id="PS50067"/>
    </source>
</evidence>
<feature type="domain" description="Kinesin motor" evidence="3">
    <location>
        <begin position="97"/>
        <end position="198"/>
    </location>
</feature>
<feature type="region of interest" description="Disordered" evidence="2">
    <location>
        <begin position="1"/>
        <end position="84"/>
    </location>
</feature>
<keyword evidence="1" id="KW-0547">Nucleotide-binding</keyword>
<feature type="compositionally biased region" description="Polar residues" evidence="2">
    <location>
        <begin position="27"/>
        <end position="58"/>
    </location>
</feature>
<feature type="compositionally biased region" description="Polar residues" evidence="2">
    <location>
        <begin position="549"/>
        <end position="563"/>
    </location>
</feature>
<dbReference type="PRINTS" id="PR00380">
    <property type="entry name" value="KINESINHEAVY"/>
</dbReference>
<dbReference type="Gene3D" id="3.40.850.10">
    <property type="entry name" value="Kinesin motor domain"/>
    <property type="match status" value="2"/>
</dbReference>
<dbReference type="SMART" id="SM00129">
    <property type="entry name" value="KISc"/>
    <property type="match status" value="1"/>
</dbReference>
<dbReference type="GO" id="GO:0003777">
    <property type="term" value="F:microtubule motor activity"/>
    <property type="evidence" value="ECO:0007669"/>
    <property type="project" value="InterPro"/>
</dbReference>
<gene>
    <name evidence="4" type="ORF">RFI_30086</name>
</gene>
<dbReference type="GO" id="GO:0016887">
    <property type="term" value="F:ATP hydrolysis activity"/>
    <property type="evidence" value="ECO:0007669"/>
    <property type="project" value="TreeGrafter"/>
</dbReference>
<proteinExistence type="inferred from homology"/>
<dbReference type="Pfam" id="PF00225">
    <property type="entry name" value="Kinesin"/>
    <property type="match status" value="2"/>
</dbReference>
<comment type="similarity">
    <text evidence="1">Belongs to the TRAFAC class myosin-kinesin ATPase superfamily. Kinesin family.</text>
</comment>
<dbReference type="GO" id="GO:0008017">
    <property type="term" value="F:microtubule binding"/>
    <property type="evidence" value="ECO:0007669"/>
    <property type="project" value="InterPro"/>
</dbReference>
<reference evidence="4 5" key="1">
    <citation type="journal article" date="2013" name="Curr. Biol.">
        <title>The Genome of the Foraminiferan Reticulomyxa filosa.</title>
        <authorList>
            <person name="Glockner G."/>
            <person name="Hulsmann N."/>
            <person name="Schleicher M."/>
            <person name="Noegel A.A."/>
            <person name="Eichinger L."/>
            <person name="Gallinger C."/>
            <person name="Pawlowski J."/>
            <person name="Sierra R."/>
            <person name="Euteneuer U."/>
            <person name="Pillet L."/>
            <person name="Moustafa A."/>
            <person name="Platzer M."/>
            <person name="Groth M."/>
            <person name="Szafranski K."/>
            <person name="Schliwa M."/>
        </authorList>
    </citation>
    <scope>NUCLEOTIDE SEQUENCE [LARGE SCALE GENOMIC DNA]</scope>
</reference>
<dbReference type="PROSITE" id="PS00028">
    <property type="entry name" value="ZINC_FINGER_C2H2_1"/>
    <property type="match status" value="1"/>
</dbReference>
<dbReference type="Proteomes" id="UP000023152">
    <property type="component" value="Unassembled WGS sequence"/>
</dbReference>
<dbReference type="GO" id="GO:0005524">
    <property type="term" value="F:ATP binding"/>
    <property type="evidence" value="ECO:0007669"/>
    <property type="project" value="UniProtKB-UniRule"/>
</dbReference>
<accession>X6M126</accession>
<dbReference type="InterPro" id="IPR027640">
    <property type="entry name" value="Kinesin-like_fam"/>
</dbReference>
<dbReference type="PANTHER" id="PTHR24115">
    <property type="entry name" value="KINESIN-RELATED"/>
    <property type="match status" value="1"/>
</dbReference>
<dbReference type="GO" id="GO:0007018">
    <property type="term" value="P:microtubule-based movement"/>
    <property type="evidence" value="ECO:0007669"/>
    <property type="project" value="InterPro"/>
</dbReference>
<dbReference type="InterPro" id="IPR027417">
    <property type="entry name" value="P-loop_NTPase"/>
</dbReference>
<dbReference type="InterPro" id="IPR001752">
    <property type="entry name" value="Kinesin_motor_dom"/>
</dbReference>
<protein>
    <recommendedName>
        <fullName evidence="3">Kinesin motor domain-containing protein</fullName>
    </recommendedName>
</protein>
<dbReference type="AlphaFoldDB" id="X6M126"/>
<dbReference type="OrthoDB" id="123929at2759"/>
<feature type="binding site" evidence="1">
    <location>
        <begin position="177"/>
        <end position="184"/>
    </location>
    <ligand>
        <name>ATP</name>
        <dbReference type="ChEBI" id="CHEBI:30616"/>
    </ligand>
</feature>
<dbReference type="EMBL" id="ASPP01026273">
    <property type="protein sequence ID" value="ETO07306.1"/>
    <property type="molecule type" value="Genomic_DNA"/>
</dbReference>
<organism evidence="4 5">
    <name type="scientific">Reticulomyxa filosa</name>
    <dbReference type="NCBI Taxonomy" id="46433"/>
    <lineage>
        <taxon>Eukaryota</taxon>
        <taxon>Sar</taxon>
        <taxon>Rhizaria</taxon>
        <taxon>Retaria</taxon>
        <taxon>Foraminifera</taxon>
        <taxon>Monothalamids</taxon>
        <taxon>Reticulomyxidae</taxon>
        <taxon>Reticulomyxa</taxon>
    </lineage>
</organism>
<dbReference type="SUPFAM" id="SSF52540">
    <property type="entry name" value="P-loop containing nucleoside triphosphate hydrolases"/>
    <property type="match status" value="1"/>
</dbReference>
<feature type="region of interest" description="Disordered" evidence="2">
    <location>
        <begin position="545"/>
        <end position="578"/>
    </location>
</feature>
<feature type="compositionally biased region" description="Basic and acidic residues" evidence="2">
    <location>
        <begin position="566"/>
        <end position="578"/>
    </location>
</feature>
<sequence>MVSSKHPKTSISNALGVTHKAADNSRDSSVAPSHGAQTTASSRLRVENGNSPSLTVAQPRNFGNGIISGPHTPPRTSPNSHTNTFEKVPPQVASFDAIQIYCRIKPLSIFDTKQSYVKVEENKIVTSIAHTPSGGSSYAFNDVFLPISSNVHVSKKTIAPLCEKAIWVYNALFFVYGQTGTGKSFSIHGNPEISESQPNATLPFAINYILSNTAAAGIMLSLSAVEIYDTNLTRTQYFDLLLPTNLEASTWENDTNTNQLISKLIIVDLASSEGENSFPFNFHSTPSQKNNIQKMKMEATCINNTLTQLQMTFHELTCKGKLGPTRGTGLRKLLYPYINKLTLIAIMYTISPSIQDARATDATLKFATTAGSIQLTPQRTSIHSNQKPTVMSNSHIHAPSHIQSDHIDTHQRTAEIVSIQSEPVIAPLPIQAAAADTIPTAPATGYSTNIEDIDEDAVPTAQHSVPQAPSSFICPVPACAMHFTAECTLHNHVNRHLDSHESVAITQSYFITYNRKIYPPTNPKTQHHEQIQFENVDVDVLHRGRTPSRDQLSSGTQNDSQPQFVEESKYQQDDHAIP</sequence>
<comment type="caution">
    <text evidence="4">The sequence shown here is derived from an EMBL/GenBank/DDBJ whole genome shotgun (WGS) entry which is preliminary data.</text>
</comment>
<name>X6M126_RETFI</name>
<keyword evidence="1" id="KW-0505">Motor protein</keyword>